<accession>A0A0G0Z7B3</accession>
<comment type="caution">
    <text evidence="2">The sequence shown here is derived from an EMBL/GenBank/DDBJ whole genome shotgun (WGS) entry which is preliminary data.</text>
</comment>
<dbReference type="AlphaFoldDB" id="A0A0G0Z7B3"/>
<dbReference type="PANTHER" id="PTHR43236:SF2">
    <property type="entry name" value="BLL0069 PROTEIN"/>
    <property type="match status" value="1"/>
</dbReference>
<dbReference type="Gene3D" id="1.10.10.2910">
    <property type="match status" value="1"/>
</dbReference>
<proteinExistence type="predicted"/>
<name>A0A0G0Z7B3_9BACT</name>
<feature type="domain" description="IrrE N-terminal-like" evidence="1">
    <location>
        <begin position="164"/>
        <end position="295"/>
    </location>
</feature>
<sequence length="380" mass="43030">MSRVTVKPEMLNWACERSGKTLEFLRKKFPKIDLWERGDAQPTLKQLEQFAKATYTPIGFLFLQKPPVEAVPIPDFRTVGSEYIGHPSPDLLDTVYICQQRQEWYREFARSIGEKPLPFVGSVSQTNNIEKIAESIRHALGFDIEERRQLPTWTDALRRFIEQADALGILVMVSGVVGSNNKRKLDPQEFRGFALADNLAPLVFINGSDTKAAQMFTLAHELAHIWIGQSAVSDAQAMQIPENQIERWCNLVAAELLVPLSALRNEYKKNNKLSDEINRLARVFKVSTLVVLRRIHDAGGLTKEQFWQAYHEELERLGNLPSGSGGNFYLTQAARVSKRFARALVTSTLEGQTLHRDAFRMLGFSKLETFRDLGRSLGVA</sequence>
<dbReference type="PANTHER" id="PTHR43236">
    <property type="entry name" value="ANTITOXIN HIGA1"/>
    <property type="match status" value="1"/>
</dbReference>
<dbReference type="Pfam" id="PF06114">
    <property type="entry name" value="Peptidase_M78"/>
    <property type="match status" value="1"/>
</dbReference>
<reference evidence="2 3" key="1">
    <citation type="journal article" date="2015" name="Nature">
        <title>rRNA introns, odd ribosomes, and small enigmatic genomes across a large radiation of phyla.</title>
        <authorList>
            <person name="Brown C.T."/>
            <person name="Hug L.A."/>
            <person name="Thomas B.C."/>
            <person name="Sharon I."/>
            <person name="Castelle C.J."/>
            <person name="Singh A."/>
            <person name="Wilkins M.J."/>
            <person name="Williams K.H."/>
            <person name="Banfield J.F."/>
        </authorList>
    </citation>
    <scope>NUCLEOTIDE SEQUENCE [LARGE SCALE GENOMIC DNA]</scope>
</reference>
<dbReference type="EMBL" id="LCCZ01000004">
    <property type="protein sequence ID" value="KKS44575.1"/>
    <property type="molecule type" value="Genomic_DNA"/>
</dbReference>
<dbReference type="InterPro" id="IPR010359">
    <property type="entry name" value="IrrE_HExxH"/>
</dbReference>
<evidence type="ECO:0000313" key="2">
    <source>
        <dbReference type="EMBL" id="KKS44575.1"/>
    </source>
</evidence>
<evidence type="ECO:0000259" key="1">
    <source>
        <dbReference type="Pfam" id="PF06114"/>
    </source>
</evidence>
<gene>
    <name evidence="2" type="ORF">UV05_C0004G0010</name>
</gene>
<dbReference type="InterPro" id="IPR052345">
    <property type="entry name" value="Rad_response_metalloprotease"/>
</dbReference>
<dbReference type="Proteomes" id="UP000034875">
    <property type="component" value="Unassembled WGS sequence"/>
</dbReference>
<dbReference type="PATRIC" id="fig|1618341.3.peg.83"/>
<evidence type="ECO:0000313" key="3">
    <source>
        <dbReference type="Proteomes" id="UP000034875"/>
    </source>
</evidence>
<protein>
    <recommendedName>
        <fullName evidence="1">IrrE N-terminal-like domain-containing protein</fullName>
    </recommendedName>
</protein>
<organism evidence="2 3">
    <name type="scientific">candidate division CPR1 bacterium GW2011_GWA2_42_17</name>
    <dbReference type="NCBI Taxonomy" id="1618341"/>
    <lineage>
        <taxon>Bacteria</taxon>
        <taxon>candidate division CPR1</taxon>
    </lineage>
</organism>